<dbReference type="EMBL" id="JAME01000027">
    <property type="protein sequence ID" value="ETX27780.1"/>
    <property type="molecule type" value="Genomic_DNA"/>
</dbReference>
<dbReference type="InterPro" id="IPR001509">
    <property type="entry name" value="Epimerase_deHydtase"/>
</dbReference>
<dbReference type="RefSeq" id="WP_043773194.1">
    <property type="nucleotide sequence ID" value="NZ_JAME01000027.1"/>
</dbReference>
<gene>
    <name evidence="2" type="ORF">RISW2_11305</name>
</gene>
<sequence length="327" mass="34150">MGPLGRIVVTGAAGFVGRAVVAEARRRGHPVVAVVRGAPVADWSRDAGIEPCRCDLADPGAAAVLARACRGADAVIHAAAHLDAGVDAARETAAGTAHLLAAMAEAGTRRLVLVSSIAVYDTAALAPGSAITEATPVEREGAARDGYVAQKLAQERMARAAAEAGGPGVWILRVGAIYGAGRLWNAHLGVRVGPVLIRVGTGGEVPVAHLALVARALVDASARDPAGERVLNVTDDVRPDRDAYLHALRRSGWPSVVVPLPWTLWLAAARLLRPLEPRLPGLLRARILRARMLPFRYPNTALRRTFGGAQARAFEDRFAQAIAEGGG</sequence>
<name>X7F4N2_9RHOB</name>
<dbReference type="Proteomes" id="UP000023430">
    <property type="component" value="Unassembled WGS sequence"/>
</dbReference>
<proteinExistence type="predicted"/>
<dbReference type="InterPro" id="IPR051783">
    <property type="entry name" value="NAD(P)-dependent_oxidoreduct"/>
</dbReference>
<dbReference type="GO" id="GO:0004029">
    <property type="term" value="F:aldehyde dehydrogenase (NAD+) activity"/>
    <property type="evidence" value="ECO:0007669"/>
    <property type="project" value="TreeGrafter"/>
</dbReference>
<dbReference type="SUPFAM" id="SSF51735">
    <property type="entry name" value="NAD(P)-binding Rossmann-fold domains"/>
    <property type="match status" value="1"/>
</dbReference>
<evidence type="ECO:0000313" key="3">
    <source>
        <dbReference type="Proteomes" id="UP000023430"/>
    </source>
</evidence>
<dbReference type="InterPro" id="IPR036291">
    <property type="entry name" value="NAD(P)-bd_dom_sf"/>
</dbReference>
<dbReference type="PANTHER" id="PTHR48079:SF6">
    <property type="entry name" value="NAD(P)-BINDING DOMAIN-CONTAINING PROTEIN-RELATED"/>
    <property type="match status" value="1"/>
</dbReference>
<dbReference type="AlphaFoldDB" id="X7F4N2"/>
<evidence type="ECO:0000259" key="1">
    <source>
        <dbReference type="Pfam" id="PF01370"/>
    </source>
</evidence>
<protein>
    <recommendedName>
        <fullName evidence="1">NAD-dependent epimerase/dehydratase domain-containing protein</fullName>
    </recommendedName>
</protein>
<dbReference type="Pfam" id="PF01370">
    <property type="entry name" value="Epimerase"/>
    <property type="match status" value="1"/>
</dbReference>
<dbReference type="STRING" id="1449351.RISW2_11305"/>
<dbReference type="eggNOG" id="COG0451">
    <property type="taxonomic scope" value="Bacteria"/>
</dbReference>
<comment type="caution">
    <text evidence="2">The sequence shown here is derived from an EMBL/GenBank/DDBJ whole genome shotgun (WGS) entry which is preliminary data.</text>
</comment>
<keyword evidence="3" id="KW-1185">Reference proteome</keyword>
<accession>X7F4N2</accession>
<reference evidence="2 3" key="1">
    <citation type="submission" date="2014-01" db="EMBL/GenBank/DDBJ databases">
        <title>Roseivivax isoporae LMG 25204 Genome Sequencing.</title>
        <authorList>
            <person name="Lai Q."/>
            <person name="Li G."/>
            <person name="Shao Z."/>
        </authorList>
    </citation>
    <scope>NUCLEOTIDE SEQUENCE [LARGE SCALE GENOMIC DNA]</scope>
    <source>
        <strain evidence="2 3">LMG 25204</strain>
    </source>
</reference>
<organism evidence="2 3">
    <name type="scientific">Roseivivax isoporae LMG 25204</name>
    <dbReference type="NCBI Taxonomy" id="1449351"/>
    <lineage>
        <taxon>Bacteria</taxon>
        <taxon>Pseudomonadati</taxon>
        <taxon>Pseudomonadota</taxon>
        <taxon>Alphaproteobacteria</taxon>
        <taxon>Rhodobacterales</taxon>
        <taxon>Roseobacteraceae</taxon>
        <taxon>Roseivivax</taxon>
    </lineage>
</organism>
<dbReference type="PANTHER" id="PTHR48079">
    <property type="entry name" value="PROTEIN YEEZ"/>
    <property type="match status" value="1"/>
</dbReference>
<evidence type="ECO:0000313" key="2">
    <source>
        <dbReference type="EMBL" id="ETX27780.1"/>
    </source>
</evidence>
<dbReference type="GO" id="GO:0005737">
    <property type="term" value="C:cytoplasm"/>
    <property type="evidence" value="ECO:0007669"/>
    <property type="project" value="TreeGrafter"/>
</dbReference>
<feature type="domain" description="NAD-dependent epimerase/dehydratase" evidence="1">
    <location>
        <begin position="7"/>
        <end position="182"/>
    </location>
</feature>
<dbReference type="OrthoDB" id="7836994at2"/>
<dbReference type="Gene3D" id="3.40.50.720">
    <property type="entry name" value="NAD(P)-binding Rossmann-like Domain"/>
    <property type="match status" value="1"/>
</dbReference>